<keyword evidence="2" id="KW-1185">Reference proteome</keyword>
<evidence type="ECO:0000313" key="2">
    <source>
        <dbReference type="Proteomes" id="UP000346198"/>
    </source>
</evidence>
<protein>
    <submittedName>
        <fullName evidence="1">Uncharacterized protein</fullName>
    </submittedName>
</protein>
<dbReference type="Proteomes" id="UP000346198">
    <property type="component" value="Unassembled WGS sequence"/>
</dbReference>
<name>A0A6C2UU03_9BACT</name>
<organism evidence="1 2">
    <name type="scientific">Pontiella sulfatireligans</name>
    <dbReference type="NCBI Taxonomy" id="2750658"/>
    <lineage>
        <taxon>Bacteria</taxon>
        <taxon>Pseudomonadati</taxon>
        <taxon>Kiritimatiellota</taxon>
        <taxon>Kiritimatiellia</taxon>
        <taxon>Kiritimatiellales</taxon>
        <taxon>Pontiellaceae</taxon>
        <taxon>Pontiella</taxon>
    </lineage>
</organism>
<accession>A0A6C2UU03</accession>
<dbReference type="RefSeq" id="WP_136064289.1">
    <property type="nucleotide sequence ID" value="NZ_CAAHFH010000002.1"/>
</dbReference>
<gene>
    <name evidence="1" type="ORF">SCARR_04810</name>
</gene>
<sequence>MKHYDHMLRPLANTLEVPVPEVLIAKSPAGRRGLRNEGCKTVLPAPTKINRLERRTRTAL</sequence>
<proteinExistence type="predicted"/>
<evidence type="ECO:0000313" key="1">
    <source>
        <dbReference type="EMBL" id="VGO22714.1"/>
    </source>
</evidence>
<dbReference type="EMBL" id="CAAHFH010000002">
    <property type="protein sequence ID" value="VGO22714.1"/>
    <property type="molecule type" value="Genomic_DNA"/>
</dbReference>
<dbReference type="AlphaFoldDB" id="A0A6C2UU03"/>
<reference evidence="1 2" key="1">
    <citation type="submission" date="2019-04" db="EMBL/GenBank/DDBJ databases">
        <authorList>
            <person name="Van Vliet M D."/>
        </authorList>
    </citation>
    <scope>NUCLEOTIDE SEQUENCE [LARGE SCALE GENOMIC DNA]</scope>
    <source>
        <strain evidence="1 2">F21</strain>
    </source>
</reference>